<evidence type="ECO:0000313" key="1">
    <source>
        <dbReference type="EMBL" id="CAG4939150.1"/>
    </source>
</evidence>
<dbReference type="EMBL" id="CAJQZP010000117">
    <property type="protein sequence ID" value="CAG4939150.1"/>
    <property type="molecule type" value="Genomic_DNA"/>
</dbReference>
<dbReference type="AlphaFoldDB" id="A0A8S3W3N2"/>
<evidence type="ECO:0000313" key="2">
    <source>
        <dbReference type="Proteomes" id="UP000691718"/>
    </source>
</evidence>
<accession>A0A8S3W3N2</accession>
<protein>
    <submittedName>
        <fullName evidence="1">(apollo) hypothetical protein</fullName>
    </submittedName>
</protein>
<sequence>MWRSDPEVGLGLRDQNMPLFPVLRKLSPVVVSLKRSQVSYHPIAPERVRHWQGNIRRAQHEEGNGITIRRPPGTSRQVPAAALIPNNA</sequence>
<reference evidence="1" key="1">
    <citation type="submission" date="2021-04" db="EMBL/GenBank/DDBJ databases">
        <authorList>
            <person name="Tunstrom K."/>
        </authorList>
    </citation>
    <scope>NUCLEOTIDE SEQUENCE</scope>
</reference>
<gene>
    <name evidence="1" type="ORF">PAPOLLO_LOCUS1746</name>
</gene>
<name>A0A8S3W3N2_PARAO</name>
<organism evidence="1 2">
    <name type="scientific">Parnassius apollo</name>
    <name type="common">Apollo butterfly</name>
    <name type="synonym">Papilio apollo</name>
    <dbReference type="NCBI Taxonomy" id="110799"/>
    <lineage>
        <taxon>Eukaryota</taxon>
        <taxon>Metazoa</taxon>
        <taxon>Ecdysozoa</taxon>
        <taxon>Arthropoda</taxon>
        <taxon>Hexapoda</taxon>
        <taxon>Insecta</taxon>
        <taxon>Pterygota</taxon>
        <taxon>Neoptera</taxon>
        <taxon>Endopterygota</taxon>
        <taxon>Lepidoptera</taxon>
        <taxon>Glossata</taxon>
        <taxon>Ditrysia</taxon>
        <taxon>Papilionoidea</taxon>
        <taxon>Papilionidae</taxon>
        <taxon>Parnassiinae</taxon>
        <taxon>Parnassini</taxon>
        <taxon>Parnassius</taxon>
        <taxon>Parnassius</taxon>
    </lineage>
</organism>
<proteinExistence type="predicted"/>
<comment type="caution">
    <text evidence="1">The sequence shown here is derived from an EMBL/GenBank/DDBJ whole genome shotgun (WGS) entry which is preliminary data.</text>
</comment>
<dbReference type="Proteomes" id="UP000691718">
    <property type="component" value="Unassembled WGS sequence"/>
</dbReference>
<keyword evidence="2" id="KW-1185">Reference proteome</keyword>